<evidence type="ECO:0000256" key="10">
    <source>
        <dbReference type="ARBA" id="ARBA00023242"/>
    </source>
</evidence>
<keyword evidence="9" id="KW-0460">Magnesium</keyword>
<dbReference type="EMBL" id="BT076839">
    <property type="protein sequence ID" value="ACO11263.1"/>
    <property type="molecule type" value="mRNA"/>
</dbReference>
<dbReference type="PANTHER" id="PTHR19288">
    <property type="entry name" value="4-NITROPHENYLPHOSPHATASE-RELATED"/>
    <property type="match status" value="1"/>
</dbReference>
<keyword evidence="8" id="KW-0378">Hydrolase</keyword>
<accession>C1BQG0</accession>
<dbReference type="NCBIfam" id="TIGR01458">
    <property type="entry name" value="HAD-SF-IIA-hyp3"/>
    <property type="match status" value="1"/>
</dbReference>
<dbReference type="SUPFAM" id="SSF56784">
    <property type="entry name" value="HAD-like"/>
    <property type="match status" value="1"/>
</dbReference>
<evidence type="ECO:0000256" key="1">
    <source>
        <dbReference type="ARBA" id="ARBA00001946"/>
    </source>
</evidence>
<evidence type="ECO:0000256" key="11">
    <source>
        <dbReference type="ARBA" id="ARBA00037258"/>
    </source>
</evidence>
<organism evidence="14">
    <name type="scientific">Caligus rogercresseyi</name>
    <name type="common">Sea louse</name>
    <dbReference type="NCBI Taxonomy" id="217165"/>
    <lineage>
        <taxon>Eukaryota</taxon>
        <taxon>Metazoa</taxon>
        <taxon>Ecdysozoa</taxon>
        <taxon>Arthropoda</taxon>
        <taxon>Crustacea</taxon>
        <taxon>Multicrustacea</taxon>
        <taxon>Hexanauplia</taxon>
        <taxon>Copepoda</taxon>
        <taxon>Siphonostomatoida</taxon>
        <taxon>Caligidae</taxon>
        <taxon>Caligus</taxon>
    </lineage>
</organism>
<comment type="cofactor">
    <cofactor evidence="1">
        <name>Mg(2+)</name>
        <dbReference type="ChEBI" id="CHEBI:18420"/>
    </cofactor>
</comment>
<evidence type="ECO:0000256" key="4">
    <source>
        <dbReference type="ARBA" id="ARBA00007958"/>
    </source>
</evidence>
<dbReference type="GO" id="GO:0004427">
    <property type="term" value="F:inorganic diphosphate phosphatase activity"/>
    <property type="evidence" value="ECO:0007669"/>
    <property type="project" value="UniProtKB-EC"/>
</dbReference>
<dbReference type="GO" id="GO:0005829">
    <property type="term" value="C:cytosol"/>
    <property type="evidence" value="ECO:0007669"/>
    <property type="project" value="TreeGrafter"/>
</dbReference>
<dbReference type="FunFam" id="3.40.50.1000:FF:000051">
    <property type="entry name" value="Phospholysine phosphohistidine inorganic pyrophosphate phosphatase"/>
    <property type="match status" value="1"/>
</dbReference>
<evidence type="ECO:0000256" key="7">
    <source>
        <dbReference type="ARBA" id="ARBA00022723"/>
    </source>
</evidence>
<dbReference type="InterPro" id="IPR006355">
    <property type="entry name" value="LHPP/HDHD2"/>
</dbReference>
<protein>
    <recommendedName>
        <fullName evidence="12">Phospholysine phosphohistidine inorganic pyrophosphate phosphatase</fullName>
        <ecNumber evidence="5">3.6.1.1</ecNumber>
    </recommendedName>
</protein>
<comment type="subcellular location">
    <subcellularLocation>
        <location evidence="3">Cytoplasm</location>
    </subcellularLocation>
    <subcellularLocation>
        <location evidence="2">Nucleus</location>
    </subcellularLocation>
</comment>
<dbReference type="InterPro" id="IPR006357">
    <property type="entry name" value="HAD-SF_hydro_IIA"/>
</dbReference>
<dbReference type="GO" id="GO:0016791">
    <property type="term" value="F:phosphatase activity"/>
    <property type="evidence" value="ECO:0007669"/>
    <property type="project" value="InterPro"/>
</dbReference>
<evidence type="ECO:0000256" key="8">
    <source>
        <dbReference type="ARBA" id="ARBA00022801"/>
    </source>
</evidence>
<evidence type="ECO:0000256" key="5">
    <source>
        <dbReference type="ARBA" id="ARBA00012146"/>
    </source>
</evidence>
<evidence type="ECO:0000256" key="12">
    <source>
        <dbReference type="ARBA" id="ARBA00039357"/>
    </source>
</evidence>
<dbReference type="InterPro" id="IPR023214">
    <property type="entry name" value="HAD_sf"/>
</dbReference>
<evidence type="ECO:0000256" key="13">
    <source>
        <dbReference type="ARBA" id="ARBA00047820"/>
    </source>
</evidence>
<keyword evidence="7" id="KW-0479">Metal-binding</keyword>
<dbReference type="Gene3D" id="3.40.50.1000">
    <property type="entry name" value="HAD superfamily/HAD-like"/>
    <property type="match status" value="2"/>
</dbReference>
<comment type="similarity">
    <text evidence="4">Belongs to the HAD-like hydrolase superfamily.</text>
</comment>
<evidence type="ECO:0000256" key="9">
    <source>
        <dbReference type="ARBA" id="ARBA00022842"/>
    </source>
</evidence>
<gene>
    <name evidence="14" type="primary">LHPP</name>
</gene>
<dbReference type="AlphaFoldDB" id="C1BQG0"/>
<dbReference type="GO" id="GO:0046872">
    <property type="term" value="F:metal ion binding"/>
    <property type="evidence" value="ECO:0007669"/>
    <property type="project" value="UniProtKB-KW"/>
</dbReference>
<comment type="function">
    <text evidence="11">Phosphatase that hydrolyzes imidodiphosphate, 3-phosphohistidine and 6-phospholysine. Has broad substrate specificity and can also hydrolyze inorganic diphosphate, but with lower efficiency.</text>
</comment>
<proteinExistence type="evidence at transcript level"/>
<dbReference type="GO" id="GO:0005634">
    <property type="term" value="C:nucleus"/>
    <property type="evidence" value="ECO:0007669"/>
    <property type="project" value="UniProtKB-SubCell"/>
</dbReference>
<dbReference type="PANTHER" id="PTHR19288:SF44">
    <property type="entry name" value="PHOSPHOLYSINE PHOSPHOHISTIDINE INORGANIC PYROPHOSPHATE PHOSPHATASE"/>
    <property type="match status" value="1"/>
</dbReference>
<reference evidence="14" key="1">
    <citation type="submission" date="2009-03" db="EMBL/GenBank/DDBJ databases">
        <title>Caligus rogercresseyi ESTs and full-length cDNAs.</title>
        <authorList>
            <person name="Yasuike M."/>
            <person name="von Schalburg K."/>
            <person name="Cooper G."/>
            <person name="Leong J."/>
            <person name="Jones S.R.M."/>
            <person name="Koop B.F."/>
        </authorList>
    </citation>
    <scope>NUCLEOTIDE SEQUENCE</scope>
    <source>
        <tissue evidence="14">Whole tissue</tissue>
    </source>
</reference>
<dbReference type="Pfam" id="PF13242">
    <property type="entry name" value="Hydrolase_like"/>
    <property type="match status" value="1"/>
</dbReference>
<evidence type="ECO:0000256" key="3">
    <source>
        <dbReference type="ARBA" id="ARBA00004496"/>
    </source>
</evidence>
<dbReference type="SFLD" id="SFLDS00003">
    <property type="entry name" value="Haloacid_Dehalogenase"/>
    <property type="match status" value="1"/>
</dbReference>
<dbReference type="EC" id="3.6.1.1" evidence="5"/>
<dbReference type="SFLD" id="SFLDG01129">
    <property type="entry name" value="C1.5:_HAD__Beta-PGM__Phosphata"/>
    <property type="match status" value="1"/>
</dbReference>
<evidence type="ECO:0000256" key="6">
    <source>
        <dbReference type="ARBA" id="ARBA00022490"/>
    </source>
</evidence>
<keyword evidence="10" id="KW-0539">Nucleus</keyword>
<evidence type="ECO:0000313" key="14">
    <source>
        <dbReference type="EMBL" id="ACO11263.1"/>
    </source>
</evidence>
<dbReference type="Pfam" id="PF13344">
    <property type="entry name" value="Hydrolase_6"/>
    <property type="match status" value="1"/>
</dbReference>
<dbReference type="InterPro" id="IPR036412">
    <property type="entry name" value="HAD-like_sf"/>
</dbReference>
<evidence type="ECO:0000256" key="2">
    <source>
        <dbReference type="ARBA" id="ARBA00004123"/>
    </source>
</evidence>
<comment type="catalytic activity">
    <reaction evidence="13">
        <text>diphosphate + H2O = 2 phosphate + H(+)</text>
        <dbReference type="Rhea" id="RHEA:24576"/>
        <dbReference type="ChEBI" id="CHEBI:15377"/>
        <dbReference type="ChEBI" id="CHEBI:15378"/>
        <dbReference type="ChEBI" id="CHEBI:33019"/>
        <dbReference type="ChEBI" id="CHEBI:43474"/>
        <dbReference type="EC" id="3.6.1.1"/>
    </reaction>
</comment>
<name>C1BQG0_CALRO</name>
<keyword evidence="6" id="KW-0963">Cytoplasm</keyword>
<sequence length="266" mass="29239">MPSFMNKEVSAVLLDITGVLIESSGDGKGIPIPGSVTAIQELHKANIPLRFLTNETTKSRSVLYQSLLSHGFDIPEEDHIFTPAIAANAHLRRESLRPFLLAKESVREDLKEVLRGEGEPNCVLLGDAEEGFNHAALNKAFQVLMKDTSRKLFTLGKGKYFQQDGNLSLDIGPFAVALEYASEREAQIIGKPDPGFFMDALRSLDVPPERAIMVGDDVRSDVNGSQRAGLRGILVRTGKYRSGDEQHGPDALVDNLKDFVDRLLLK</sequence>